<evidence type="ECO:0000256" key="2">
    <source>
        <dbReference type="SAM" id="MobiDB-lite"/>
    </source>
</evidence>
<feature type="coiled-coil region" evidence="1">
    <location>
        <begin position="29"/>
        <end position="61"/>
    </location>
</feature>
<dbReference type="Proteomes" id="UP001180724">
    <property type="component" value="Unassembled WGS sequence"/>
</dbReference>
<evidence type="ECO:0000313" key="4">
    <source>
        <dbReference type="Proteomes" id="UP001180724"/>
    </source>
</evidence>
<reference evidence="3" key="1">
    <citation type="submission" date="2024-05" db="EMBL/GenBank/DDBJ databases">
        <title>30 novel species of actinomycetes from the DSMZ collection.</title>
        <authorList>
            <person name="Nouioui I."/>
        </authorList>
    </citation>
    <scope>NUCLEOTIDE SEQUENCE</scope>
    <source>
        <strain evidence="3">DSM 40712</strain>
    </source>
</reference>
<comment type="caution">
    <text evidence="3">The sequence shown here is derived from an EMBL/GenBank/DDBJ whole genome shotgun (WGS) entry which is preliminary data.</text>
</comment>
<feature type="region of interest" description="Disordered" evidence="2">
    <location>
        <begin position="167"/>
        <end position="191"/>
    </location>
</feature>
<name>A0ABU3B380_9ACTN</name>
<feature type="region of interest" description="Disordered" evidence="2">
    <location>
        <begin position="242"/>
        <end position="271"/>
    </location>
</feature>
<dbReference type="EMBL" id="JAVRFH010000198">
    <property type="protein sequence ID" value="MDT0616575.1"/>
    <property type="molecule type" value="Genomic_DNA"/>
</dbReference>
<keyword evidence="1" id="KW-0175">Coiled coil</keyword>
<dbReference type="RefSeq" id="WP_311586128.1">
    <property type="nucleotide sequence ID" value="NZ_JAVRFH010000198.1"/>
</dbReference>
<feature type="non-terminal residue" evidence="3">
    <location>
        <position position="1"/>
    </location>
</feature>
<keyword evidence="4" id="KW-1185">Reference proteome</keyword>
<evidence type="ECO:0000313" key="3">
    <source>
        <dbReference type="EMBL" id="MDT0616575.1"/>
    </source>
</evidence>
<sequence length="271" mass="29725">RESATRWPPGGRTCMLVGNHMPGRQPVLQIDQREARARYEQELAEEQRRRKERERELWERITSATPFDLTVRTDAHSMLDAPLRHAAAAIDLLTGARRQHPAGRALCEGITHTNLMALSDPVDAHATCHRCVHAAAVARPADGPEPPTKKERQELERVEAGAVFTVEHAQGSEIRDTSEQSRSPGGDQGRKVTAVMKRLHARGWVESDAEATDSPRGGRGWRWNLTSLGAAALAIPAVPRWVEATPSAPPQHEGPEGRSPATDRPGHGGVR</sequence>
<organism evidence="3 4">
    <name type="scientific">Streptomyces lancefieldiae</name>
    <dbReference type="NCBI Taxonomy" id="3075520"/>
    <lineage>
        <taxon>Bacteria</taxon>
        <taxon>Bacillati</taxon>
        <taxon>Actinomycetota</taxon>
        <taxon>Actinomycetes</taxon>
        <taxon>Kitasatosporales</taxon>
        <taxon>Streptomycetaceae</taxon>
        <taxon>Streptomyces</taxon>
    </lineage>
</organism>
<proteinExistence type="predicted"/>
<gene>
    <name evidence="3" type="ORF">RM812_41570</name>
</gene>
<accession>A0ABU3B380</accession>
<protein>
    <submittedName>
        <fullName evidence="3">Uncharacterized protein</fullName>
    </submittedName>
</protein>
<evidence type="ECO:0000256" key="1">
    <source>
        <dbReference type="SAM" id="Coils"/>
    </source>
</evidence>